<accession>A0A6A6URC4</accession>
<dbReference type="PANTHER" id="PTHR40202">
    <property type="match status" value="1"/>
</dbReference>
<organism evidence="2 3">
    <name type="scientific">Microthyrium microscopicum</name>
    <dbReference type="NCBI Taxonomy" id="703497"/>
    <lineage>
        <taxon>Eukaryota</taxon>
        <taxon>Fungi</taxon>
        <taxon>Dikarya</taxon>
        <taxon>Ascomycota</taxon>
        <taxon>Pezizomycotina</taxon>
        <taxon>Dothideomycetes</taxon>
        <taxon>Dothideomycetes incertae sedis</taxon>
        <taxon>Microthyriales</taxon>
        <taxon>Microthyriaceae</taxon>
        <taxon>Microthyrium</taxon>
    </lineage>
</organism>
<dbReference type="CDD" id="cd00077">
    <property type="entry name" value="HDc"/>
    <property type="match status" value="1"/>
</dbReference>
<dbReference type="SUPFAM" id="SSF109604">
    <property type="entry name" value="HD-domain/PDEase-like"/>
    <property type="match status" value="1"/>
</dbReference>
<dbReference type="NCBIfam" id="TIGR00277">
    <property type="entry name" value="HDIG"/>
    <property type="match status" value="1"/>
</dbReference>
<dbReference type="Proteomes" id="UP000799302">
    <property type="component" value="Unassembled WGS sequence"/>
</dbReference>
<dbReference type="SMART" id="SM00471">
    <property type="entry name" value="HDc"/>
    <property type="match status" value="1"/>
</dbReference>
<dbReference type="Gene3D" id="1.10.3210.10">
    <property type="entry name" value="Hypothetical protein af1432"/>
    <property type="match status" value="1"/>
</dbReference>
<reference evidence="2" key="1">
    <citation type="journal article" date="2020" name="Stud. Mycol.">
        <title>101 Dothideomycetes genomes: a test case for predicting lifestyles and emergence of pathogens.</title>
        <authorList>
            <person name="Haridas S."/>
            <person name="Albert R."/>
            <person name="Binder M."/>
            <person name="Bloem J."/>
            <person name="Labutti K."/>
            <person name="Salamov A."/>
            <person name="Andreopoulos B."/>
            <person name="Baker S."/>
            <person name="Barry K."/>
            <person name="Bills G."/>
            <person name="Bluhm B."/>
            <person name="Cannon C."/>
            <person name="Castanera R."/>
            <person name="Culley D."/>
            <person name="Daum C."/>
            <person name="Ezra D."/>
            <person name="Gonzalez J."/>
            <person name="Henrissat B."/>
            <person name="Kuo A."/>
            <person name="Liang C."/>
            <person name="Lipzen A."/>
            <person name="Lutzoni F."/>
            <person name="Magnuson J."/>
            <person name="Mondo S."/>
            <person name="Nolan M."/>
            <person name="Ohm R."/>
            <person name="Pangilinan J."/>
            <person name="Park H.-J."/>
            <person name="Ramirez L."/>
            <person name="Alfaro M."/>
            <person name="Sun H."/>
            <person name="Tritt A."/>
            <person name="Yoshinaga Y."/>
            <person name="Zwiers L.-H."/>
            <person name="Turgeon B."/>
            <person name="Goodwin S."/>
            <person name="Spatafora J."/>
            <person name="Crous P."/>
            <person name="Grigoriev I."/>
        </authorList>
    </citation>
    <scope>NUCLEOTIDE SEQUENCE</scope>
    <source>
        <strain evidence="2">CBS 115976</strain>
    </source>
</reference>
<dbReference type="InterPro" id="IPR003607">
    <property type="entry name" value="HD/PDEase_dom"/>
</dbReference>
<sequence>MASLTLSPEEITSHLLSILASAANTPYIGEPVSQLEHSLQCAHFARTSTPKSDDETIVAALLHDIGQFIPAEDLHLVLGKEEGEVTDMLVGRTVDPVTTSEPSTQTGHSVGRISHETLGAKYLSALGFSSKVARLVEAHVAAKRYLCAVEPAYHDKLSDASKESLKFQGGPMQGNEKDSFARSPWCDDMCRLRKWDDEAKHIGWDVPGLDTYHESMIRVLGTDCNF</sequence>
<keyword evidence="3" id="KW-1185">Reference proteome</keyword>
<evidence type="ECO:0000313" key="3">
    <source>
        <dbReference type="Proteomes" id="UP000799302"/>
    </source>
</evidence>
<feature type="domain" description="HD/PDEase" evidence="1">
    <location>
        <begin position="30"/>
        <end position="148"/>
    </location>
</feature>
<evidence type="ECO:0000313" key="2">
    <source>
        <dbReference type="EMBL" id="KAF2674306.1"/>
    </source>
</evidence>
<dbReference type="Pfam" id="PF01966">
    <property type="entry name" value="HD"/>
    <property type="match status" value="1"/>
</dbReference>
<dbReference type="InterPro" id="IPR006674">
    <property type="entry name" value="HD_domain"/>
</dbReference>
<evidence type="ECO:0000259" key="1">
    <source>
        <dbReference type="SMART" id="SM00471"/>
    </source>
</evidence>
<gene>
    <name evidence="2" type="ORF">BT63DRAFT_7223</name>
</gene>
<dbReference type="OrthoDB" id="445007at2759"/>
<dbReference type="AlphaFoldDB" id="A0A6A6URC4"/>
<proteinExistence type="predicted"/>
<dbReference type="InterPro" id="IPR006675">
    <property type="entry name" value="HDIG_dom"/>
</dbReference>
<protein>
    <recommendedName>
        <fullName evidence="1">HD/PDEase domain-containing protein</fullName>
    </recommendedName>
</protein>
<dbReference type="PANTHER" id="PTHR40202:SF1">
    <property type="entry name" value="HD DOMAIN-CONTAINING PROTEIN"/>
    <property type="match status" value="1"/>
</dbReference>
<name>A0A6A6URC4_9PEZI</name>
<dbReference type="InterPro" id="IPR052567">
    <property type="entry name" value="OP_Dioxygenase"/>
</dbReference>
<dbReference type="EMBL" id="MU004230">
    <property type="protein sequence ID" value="KAF2674306.1"/>
    <property type="molecule type" value="Genomic_DNA"/>
</dbReference>